<proteinExistence type="predicted"/>
<feature type="transmembrane region" description="Helical" evidence="1">
    <location>
        <begin position="70"/>
        <end position="89"/>
    </location>
</feature>
<dbReference type="Proteomes" id="UP001163947">
    <property type="component" value="Chromosome"/>
</dbReference>
<reference evidence="3" key="3">
    <citation type="submission" date="2022-09" db="EMBL/GenBank/DDBJ databases">
        <title>The genome sequence of Rhodococcus aetherivorans N1.</title>
        <authorList>
            <person name="Jiang W."/>
        </authorList>
    </citation>
    <scope>NUCLEOTIDE SEQUENCE</scope>
    <source>
        <strain evidence="3">N1</strain>
    </source>
</reference>
<accession>A0A059MK30</accession>
<dbReference type="RefSeq" id="WP_006947522.1">
    <property type="nucleotide sequence ID" value="NZ_BAAAYP010000016.1"/>
</dbReference>
<organism evidence="3 5">
    <name type="scientific">Rhodococcus aetherivorans</name>
    <dbReference type="NCBI Taxonomy" id="191292"/>
    <lineage>
        <taxon>Bacteria</taxon>
        <taxon>Bacillati</taxon>
        <taxon>Actinomycetota</taxon>
        <taxon>Actinomycetes</taxon>
        <taxon>Mycobacteriales</taxon>
        <taxon>Nocardiaceae</taxon>
        <taxon>Rhodococcus</taxon>
    </lineage>
</organism>
<dbReference type="AlphaFoldDB" id="A0A059MK30"/>
<evidence type="ECO:0000313" key="5">
    <source>
        <dbReference type="Proteomes" id="UP001163947"/>
    </source>
</evidence>
<keyword evidence="1" id="KW-0472">Membrane</keyword>
<accession>A0A0F6VNE7</accession>
<keyword evidence="1" id="KW-0812">Transmembrane</keyword>
<reference evidence="2 4" key="1">
    <citation type="journal article" date="2018" name="Biodegradation">
        <title>1,4-Dioxane degradation characteristics of Rhodococcus aetherivorans JCM 14343.</title>
        <authorList>
            <person name="Inoue D."/>
            <person name="Tsunoda T."/>
            <person name="Yamamoto N."/>
            <person name="Ike M."/>
            <person name="Sei K."/>
        </authorList>
    </citation>
    <scope>NUCLEOTIDE SEQUENCE [LARGE SCALE GENOMIC DNA]</scope>
    <source>
        <strain evidence="2 4">JCM 14343</strain>
    </source>
</reference>
<dbReference type="KEGG" id="rav:AAT18_26385"/>
<accession>N1MDT0</accession>
<keyword evidence="4" id="KW-1185">Reference proteome</keyword>
<gene>
    <name evidence="3" type="ORF">OCS65_01550</name>
    <name evidence="2" type="ORF">RAJCM14343_1337</name>
</gene>
<evidence type="ECO:0008006" key="6">
    <source>
        <dbReference type="Google" id="ProtNLM"/>
    </source>
</evidence>
<evidence type="ECO:0000313" key="3">
    <source>
        <dbReference type="EMBL" id="UYF94489.1"/>
    </source>
</evidence>
<feature type="transmembrane region" description="Helical" evidence="1">
    <location>
        <begin position="12"/>
        <end position="32"/>
    </location>
</feature>
<evidence type="ECO:0000313" key="4">
    <source>
        <dbReference type="Proteomes" id="UP000325466"/>
    </source>
</evidence>
<evidence type="ECO:0000313" key="2">
    <source>
        <dbReference type="EMBL" id="GES36088.1"/>
    </source>
</evidence>
<evidence type="ECO:0000256" key="1">
    <source>
        <dbReference type="SAM" id="Phobius"/>
    </source>
</evidence>
<name>A0A059MK30_9NOCA</name>
<keyword evidence="1" id="KW-1133">Transmembrane helix</keyword>
<feature type="transmembrane region" description="Helical" evidence="1">
    <location>
        <begin position="38"/>
        <end position="58"/>
    </location>
</feature>
<sequence>MPPHRSTESPFRNGAGSTALVAGITAAVFAFVPLIGDLITIPAGLAAVVCGWVGLDRVDKGLATNHREALTGAVLGTAALFVVFVVFAATHSAGG</sequence>
<dbReference type="GeneID" id="83619062"/>
<dbReference type="EMBL" id="CP106982">
    <property type="protein sequence ID" value="UYF94489.1"/>
    <property type="molecule type" value="Genomic_DNA"/>
</dbReference>
<reference evidence="2" key="2">
    <citation type="submission" date="2019-10" db="EMBL/GenBank/DDBJ databases">
        <title>Draft genome sequence of Rhodococcus aetherivorans JCM 14343.</title>
        <authorList>
            <person name="Inoue D."/>
            <person name="Nakazawa M."/>
            <person name="Yamamoto N."/>
            <person name="Sei K."/>
            <person name="Ike M."/>
        </authorList>
    </citation>
    <scope>NUCLEOTIDE SEQUENCE</scope>
    <source>
        <strain evidence="2">JCM 14343</strain>
    </source>
</reference>
<protein>
    <recommendedName>
        <fullName evidence="6">DUF4190 domain-containing protein</fullName>
    </recommendedName>
</protein>
<dbReference type="Proteomes" id="UP000325466">
    <property type="component" value="Unassembled WGS sequence"/>
</dbReference>
<dbReference type="EMBL" id="BLAH01000043">
    <property type="protein sequence ID" value="GES36088.1"/>
    <property type="molecule type" value="Genomic_DNA"/>
</dbReference>